<dbReference type="EMBL" id="JAGIOA010000001">
    <property type="protein sequence ID" value="MBP2376860.1"/>
    <property type="molecule type" value="Genomic_DNA"/>
</dbReference>
<dbReference type="SUPFAM" id="SSF52540">
    <property type="entry name" value="P-loop containing nucleoside triphosphate hydrolases"/>
    <property type="match status" value="1"/>
</dbReference>
<keyword evidence="4" id="KW-0449">Lipoprotein</keyword>
<evidence type="ECO:0000256" key="1">
    <source>
        <dbReference type="ARBA" id="ARBA00022741"/>
    </source>
</evidence>
<dbReference type="InterPro" id="IPR003593">
    <property type="entry name" value="AAA+_ATPase"/>
</dbReference>
<dbReference type="InterPro" id="IPR027417">
    <property type="entry name" value="P-loop_NTPase"/>
</dbReference>
<keyword evidence="5" id="KW-1185">Reference proteome</keyword>
<keyword evidence="1" id="KW-0547">Nucleotide-binding</keyword>
<protein>
    <submittedName>
        <fullName evidence="4">ABC-type lipoprotein export system ATPase subunit</fullName>
    </submittedName>
</protein>
<dbReference type="PROSITE" id="PS50893">
    <property type="entry name" value="ABC_TRANSPORTER_2"/>
    <property type="match status" value="1"/>
</dbReference>
<comment type="caution">
    <text evidence="4">The sequence shown here is derived from an EMBL/GenBank/DDBJ whole genome shotgun (WGS) entry which is preliminary data.</text>
</comment>
<dbReference type="SMART" id="SM00382">
    <property type="entry name" value="AAA"/>
    <property type="match status" value="1"/>
</dbReference>
<proteinExistence type="predicted"/>
<evidence type="ECO:0000259" key="3">
    <source>
        <dbReference type="PROSITE" id="PS50893"/>
    </source>
</evidence>
<evidence type="ECO:0000256" key="2">
    <source>
        <dbReference type="ARBA" id="ARBA00022840"/>
    </source>
</evidence>
<evidence type="ECO:0000313" key="5">
    <source>
        <dbReference type="Proteomes" id="UP000703720"/>
    </source>
</evidence>
<dbReference type="PANTHER" id="PTHR24220">
    <property type="entry name" value="IMPORT ATP-BINDING PROTEIN"/>
    <property type="match status" value="1"/>
</dbReference>
<dbReference type="InterPro" id="IPR017871">
    <property type="entry name" value="ABC_transporter-like_CS"/>
</dbReference>
<evidence type="ECO:0000313" key="4">
    <source>
        <dbReference type="EMBL" id="MBP2376860.1"/>
    </source>
</evidence>
<dbReference type="Gene3D" id="3.40.50.300">
    <property type="entry name" value="P-loop containing nucleotide triphosphate hydrolases"/>
    <property type="match status" value="1"/>
</dbReference>
<dbReference type="InterPro" id="IPR003439">
    <property type="entry name" value="ABC_transporter-like_ATP-bd"/>
</dbReference>
<organism evidence="4 5">
    <name type="scientific">Microbacterium phyllosphaerae</name>
    <dbReference type="NCBI Taxonomy" id="124798"/>
    <lineage>
        <taxon>Bacteria</taxon>
        <taxon>Bacillati</taxon>
        <taxon>Actinomycetota</taxon>
        <taxon>Actinomycetes</taxon>
        <taxon>Micrococcales</taxon>
        <taxon>Microbacteriaceae</taxon>
        <taxon>Microbacterium</taxon>
    </lineage>
</organism>
<gene>
    <name evidence="4" type="ORF">JOF42_000355</name>
</gene>
<dbReference type="InterPro" id="IPR015854">
    <property type="entry name" value="ABC_transpr_LolD-like"/>
</dbReference>
<dbReference type="Pfam" id="PF00005">
    <property type="entry name" value="ABC_tran"/>
    <property type="match status" value="1"/>
</dbReference>
<keyword evidence="2" id="KW-0067">ATP-binding</keyword>
<sequence>MHLTVSEITHAFGARQLFENLSLRVSSGEMMALMGPSGAGKSTLLSMIAGVAEPDAGSITFDSPHNPRIVWIVQSTPLLPRRTALENVRLGPLSEGLTLQEADSRALAAMQHLGVRHTATTKVFRLSGGERQRLAVARAVASSADVILADEPTASLDPATRSEVITALRVAANVGVMVIVSTHDMAVARLCDRVSNLADGALLTGTPQPAGTS</sequence>
<dbReference type="PROSITE" id="PS00211">
    <property type="entry name" value="ABC_TRANSPORTER_1"/>
    <property type="match status" value="1"/>
</dbReference>
<feature type="domain" description="ABC transporter" evidence="3">
    <location>
        <begin position="3"/>
        <end position="213"/>
    </location>
</feature>
<dbReference type="RefSeq" id="WP_210096280.1">
    <property type="nucleotide sequence ID" value="NZ_BAAAIO010000001.1"/>
</dbReference>
<accession>A0ABS4WKY0</accession>
<name>A0ABS4WKY0_9MICO</name>
<dbReference type="Proteomes" id="UP000703720">
    <property type="component" value="Unassembled WGS sequence"/>
</dbReference>
<reference evidence="4 5" key="1">
    <citation type="submission" date="2021-03" db="EMBL/GenBank/DDBJ databases">
        <title>Sequencing the genomes of 1000 actinobacteria strains.</title>
        <authorList>
            <person name="Klenk H.-P."/>
        </authorList>
    </citation>
    <scope>NUCLEOTIDE SEQUENCE [LARGE SCALE GENOMIC DNA]</scope>
    <source>
        <strain evidence="4 5">DSM 13468</strain>
    </source>
</reference>